<dbReference type="InterPro" id="IPR005033">
    <property type="entry name" value="YEATS"/>
</dbReference>
<dbReference type="GO" id="GO:0042393">
    <property type="term" value="F:histone binding"/>
    <property type="evidence" value="ECO:0000318"/>
    <property type="project" value="GO_Central"/>
</dbReference>
<feature type="region of interest" description="Disordered" evidence="6">
    <location>
        <begin position="1"/>
        <end position="43"/>
    </location>
</feature>
<reference evidence="8 9" key="1">
    <citation type="journal article" date="2014" name="Nat. Commun.">
        <title>Klebsormidium flaccidum genome reveals primary factors for plant terrestrial adaptation.</title>
        <authorList>
            <person name="Hori K."/>
            <person name="Maruyama F."/>
            <person name="Fujisawa T."/>
            <person name="Togashi T."/>
            <person name="Yamamoto N."/>
            <person name="Seo M."/>
            <person name="Sato S."/>
            <person name="Yamada T."/>
            <person name="Mori H."/>
            <person name="Tajima N."/>
            <person name="Moriyama T."/>
            <person name="Ikeuchi M."/>
            <person name="Watanabe M."/>
            <person name="Wada H."/>
            <person name="Kobayashi K."/>
            <person name="Saito M."/>
            <person name="Masuda T."/>
            <person name="Sasaki-Sekimoto Y."/>
            <person name="Mashiguchi K."/>
            <person name="Awai K."/>
            <person name="Shimojima M."/>
            <person name="Masuda S."/>
            <person name="Iwai M."/>
            <person name="Nobusawa T."/>
            <person name="Narise T."/>
            <person name="Kondo S."/>
            <person name="Saito H."/>
            <person name="Sato R."/>
            <person name="Murakawa M."/>
            <person name="Ihara Y."/>
            <person name="Oshima-Yamada Y."/>
            <person name="Ohtaka K."/>
            <person name="Satoh M."/>
            <person name="Sonobe K."/>
            <person name="Ishii M."/>
            <person name="Ohtani R."/>
            <person name="Kanamori-Sato M."/>
            <person name="Honoki R."/>
            <person name="Miyazaki D."/>
            <person name="Mochizuki H."/>
            <person name="Umetsu J."/>
            <person name="Higashi K."/>
            <person name="Shibata D."/>
            <person name="Kamiya Y."/>
            <person name="Sato N."/>
            <person name="Nakamura Y."/>
            <person name="Tabata S."/>
            <person name="Ida S."/>
            <person name="Kurokawa K."/>
            <person name="Ohta H."/>
        </authorList>
    </citation>
    <scope>NUCLEOTIDE SEQUENCE [LARGE SCALE GENOMIC DNA]</scope>
    <source>
        <strain evidence="8 9">NIES-2285</strain>
    </source>
</reference>
<evidence type="ECO:0000256" key="5">
    <source>
        <dbReference type="SAM" id="Coils"/>
    </source>
</evidence>
<keyword evidence="3 4" id="KW-0539">Nucleus</keyword>
<dbReference type="Proteomes" id="UP000054558">
    <property type="component" value="Unassembled WGS sequence"/>
</dbReference>
<dbReference type="AlphaFoldDB" id="A0A1Y1ILW7"/>
<dbReference type="Gene3D" id="2.60.40.1970">
    <property type="entry name" value="YEATS domain"/>
    <property type="match status" value="1"/>
</dbReference>
<keyword evidence="9" id="KW-1185">Reference proteome</keyword>
<evidence type="ECO:0000259" key="7">
    <source>
        <dbReference type="PROSITE" id="PS51037"/>
    </source>
</evidence>
<evidence type="ECO:0000256" key="2">
    <source>
        <dbReference type="ARBA" id="ARBA00023163"/>
    </source>
</evidence>
<dbReference type="InterPro" id="IPR038704">
    <property type="entry name" value="YEAST_sf"/>
</dbReference>
<keyword evidence="1" id="KW-0805">Transcription regulation</keyword>
<dbReference type="GO" id="GO:0006357">
    <property type="term" value="P:regulation of transcription by RNA polymerase II"/>
    <property type="evidence" value="ECO:0000318"/>
    <property type="project" value="GO_Central"/>
</dbReference>
<evidence type="ECO:0000256" key="4">
    <source>
        <dbReference type="PROSITE-ProRule" id="PRU00376"/>
    </source>
</evidence>
<feature type="coiled-coil region" evidence="5">
    <location>
        <begin position="259"/>
        <end position="296"/>
    </location>
</feature>
<evidence type="ECO:0000256" key="1">
    <source>
        <dbReference type="ARBA" id="ARBA00023015"/>
    </source>
</evidence>
<protein>
    <submittedName>
        <fullName evidence="8">Transcription factor TFIIF</fullName>
    </submittedName>
</protein>
<dbReference type="PROSITE" id="PS51037">
    <property type="entry name" value="YEATS"/>
    <property type="match status" value="1"/>
</dbReference>
<keyword evidence="5" id="KW-0175">Coiled coil</keyword>
<evidence type="ECO:0000256" key="6">
    <source>
        <dbReference type="SAM" id="MobiDB-lite"/>
    </source>
</evidence>
<feature type="domain" description="YEATS" evidence="7">
    <location>
        <begin position="47"/>
        <end position="190"/>
    </location>
</feature>
<comment type="subcellular location">
    <subcellularLocation>
        <location evidence="4">Nucleus</location>
    </subcellularLocation>
</comment>
<feature type="compositionally biased region" description="Basic and acidic residues" evidence="6">
    <location>
        <begin position="32"/>
        <end position="43"/>
    </location>
</feature>
<dbReference type="InterPro" id="IPR055129">
    <property type="entry name" value="YEATS_dom"/>
</dbReference>
<evidence type="ECO:0000313" key="9">
    <source>
        <dbReference type="Proteomes" id="UP000054558"/>
    </source>
</evidence>
<evidence type="ECO:0000313" key="8">
    <source>
        <dbReference type="EMBL" id="GAQ91633.1"/>
    </source>
</evidence>
<dbReference type="GO" id="GO:0006338">
    <property type="term" value="P:chromatin remodeling"/>
    <property type="evidence" value="ECO:0000318"/>
    <property type="project" value="GO_Central"/>
</dbReference>
<proteinExistence type="predicted"/>
<dbReference type="STRING" id="105231.A0A1Y1ILW7"/>
<dbReference type="CDD" id="cd16910">
    <property type="entry name" value="YEATS_TFIID14_like"/>
    <property type="match status" value="1"/>
</dbReference>
<organism evidence="8 9">
    <name type="scientific">Klebsormidium nitens</name>
    <name type="common">Green alga</name>
    <name type="synonym">Ulothrix nitens</name>
    <dbReference type="NCBI Taxonomy" id="105231"/>
    <lineage>
        <taxon>Eukaryota</taxon>
        <taxon>Viridiplantae</taxon>
        <taxon>Streptophyta</taxon>
        <taxon>Klebsormidiophyceae</taxon>
        <taxon>Klebsormidiales</taxon>
        <taxon>Klebsormidiaceae</taxon>
        <taxon>Klebsormidium</taxon>
    </lineage>
</organism>
<dbReference type="PANTHER" id="PTHR47573:SF1">
    <property type="entry name" value="PROTEIN AF-9 HOMOLOG"/>
    <property type="match status" value="1"/>
</dbReference>
<dbReference type="OMA" id="VQAHIVN"/>
<dbReference type="EMBL" id="DF237771">
    <property type="protein sequence ID" value="GAQ91633.1"/>
    <property type="molecule type" value="Genomic_DNA"/>
</dbReference>
<keyword evidence="2" id="KW-0804">Transcription</keyword>
<dbReference type="GO" id="GO:0035267">
    <property type="term" value="C:NuA4 histone acetyltransferase complex"/>
    <property type="evidence" value="ECO:0000318"/>
    <property type="project" value="GO_Central"/>
</dbReference>
<dbReference type="PANTHER" id="PTHR47573">
    <property type="entry name" value="PROTEIN AF-9 HOMOLOG"/>
    <property type="match status" value="1"/>
</dbReference>
<dbReference type="OrthoDB" id="16041at2759"/>
<evidence type="ECO:0000256" key="3">
    <source>
        <dbReference type="ARBA" id="ARBA00023242"/>
    </source>
</evidence>
<name>A0A1Y1ILW7_KLENI</name>
<gene>
    <name evidence="8" type="ORF">KFL_008220040</name>
</gene>
<dbReference type="GO" id="GO:0005634">
    <property type="term" value="C:nucleus"/>
    <property type="evidence" value="ECO:0000318"/>
    <property type="project" value="GO_Central"/>
</dbReference>
<accession>A0A1Y1ILW7</accession>
<dbReference type="Pfam" id="PF03366">
    <property type="entry name" value="YEATS"/>
    <property type="match status" value="1"/>
</dbReference>
<sequence length="304" mass="32907">MEVAEPAGGIPVGWTSGPVGGVAVGTKKKKKQQDGGREEGHHLPQKRVKDVELVVPIAYGTISFWLGKRATETKAYQWAVYVRAANNEDLSAVIKKVVFSLHPSFENPTRVVDKSPFELSECGWGEFEITLTIHFHSDATDRPAELTHHLKLYPEAEAAPNPKRPVVSEHYDEVVFPDPGEAFFERVKDSPAVTVSVTGDGAPPSAIEAATRPQIERAGTPPVPDACPADGTLAMVAGKGDGSTLNHPLRPFYLKHSDASELRKLAEAKEQVAARMEKLENAVVAVEEEIAQLRSQLVDGPVSV</sequence>